<dbReference type="Gene3D" id="3.40.50.1390">
    <property type="entry name" value="Resolvase, N-terminal catalytic domain"/>
    <property type="match status" value="1"/>
</dbReference>
<organism evidence="1 2">
    <name type="scientific">Gracilibacillus oryzae</name>
    <dbReference type="NCBI Taxonomy" id="1672701"/>
    <lineage>
        <taxon>Bacteria</taxon>
        <taxon>Bacillati</taxon>
        <taxon>Bacillota</taxon>
        <taxon>Bacilli</taxon>
        <taxon>Bacillales</taxon>
        <taxon>Bacillaceae</taxon>
        <taxon>Gracilibacillus</taxon>
    </lineage>
</organism>
<comment type="caution">
    <text evidence="1">The sequence shown here is derived from an EMBL/GenBank/DDBJ whole genome shotgun (WGS) entry which is preliminary data.</text>
</comment>
<sequence>MKKKMKAVGYVSVIKKYAKSKEHQKVMQGFQLLCDKKGWELVEIYEDKKESSKDPTPEMARMFREVSMNKDSDIEITIHYAFGGYMVNQKKQDTVSNL</sequence>
<dbReference type="Proteomes" id="UP000480246">
    <property type="component" value="Unassembled WGS sequence"/>
</dbReference>
<proteinExistence type="predicted"/>
<dbReference type="GO" id="GO:0000150">
    <property type="term" value="F:DNA strand exchange activity"/>
    <property type="evidence" value="ECO:0007669"/>
    <property type="project" value="InterPro"/>
</dbReference>
<protein>
    <submittedName>
        <fullName evidence="1">Recombinase family protein</fullName>
    </submittedName>
</protein>
<gene>
    <name evidence="1" type="ORF">F9U64_01590</name>
</gene>
<dbReference type="OrthoDB" id="9811097at2"/>
<evidence type="ECO:0000313" key="1">
    <source>
        <dbReference type="EMBL" id="KAB8139116.1"/>
    </source>
</evidence>
<dbReference type="AlphaFoldDB" id="A0A7C8L650"/>
<name>A0A7C8L650_9BACI</name>
<keyword evidence="2" id="KW-1185">Reference proteome</keyword>
<evidence type="ECO:0000313" key="2">
    <source>
        <dbReference type="Proteomes" id="UP000480246"/>
    </source>
</evidence>
<dbReference type="EMBL" id="WEID01000006">
    <property type="protein sequence ID" value="KAB8139116.1"/>
    <property type="molecule type" value="Genomic_DNA"/>
</dbReference>
<accession>A0A7C8L650</accession>
<dbReference type="GO" id="GO:0003677">
    <property type="term" value="F:DNA binding"/>
    <property type="evidence" value="ECO:0007669"/>
    <property type="project" value="InterPro"/>
</dbReference>
<dbReference type="InterPro" id="IPR036162">
    <property type="entry name" value="Resolvase-like_N_sf"/>
</dbReference>
<reference evidence="1 2" key="1">
    <citation type="submission" date="2019-10" db="EMBL/GenBank/DDBJ databases">
        <title>Gracilibacillus sp. nov. isolated from rice seeds.</title>
        <authorList>
            <person name="He S."/>
        </authorList>
    </citation>
    <scope>NUCLEOTIDE SEQUENCE [LARGE SCALE GENOMIC DNA]</scope>
    <source>
        <strain evidence="1 2">TD8</strain>
    </source>
</reference>
<dbReference type="RefSeq" id="WP_153401020.1">
    <property type="nucleotide sequence ID" value="NZ_ML762424.1"/>
</dbReference>